<feature type="transmembrane region" description="Helical" evidence="6">
    <location>
        <begin position="231"/>
        <end position="260"/>
    </location>
</feature>
<evidence type="ECO:0000256" key="5">
    <source>
        <dbReference type="ARBA" id="ARBA00023136"/>
    </source>
</evidence>
<organism evidence="7 8">
    <name type="scientific">Priestia iocasae</name>
    <dbReference type="NCBI Taxonomy" id="2291674"/>
    <lineage>
        <taxon>Bacteria</taxon>
        <taxon>Bacillati</taxon>
        <taxon>Bacillota</taxon>
        <taxon>Bacilli</taxon>
        <taxon>Bacillales</taxon>
        <taxon>Bacillaceae</taxon>
        <taxon>Priestia</taxon>
    </lineage>
</organism>
<evidence type="ECO:0000313" key="7">
    <source>
        <dbReference type="EMBL" id="MBM7703610.1"/>
    </source>
</evidence>
<feature type="transmembrane region" description="Helical" evidence="6">
    <location>
        <begin position="120"/>
        <end position="141"/>
    </location>
</feature>
<accession>A0ABS2QW36</accession>
<dbReference type="InterPro" id="IPR017039">
    <property type="entry name" value="Virul_fac_BrkB"/>
</dbReference>
<dbReference type="PANTHER" id="PTHR30213">
    <property type="entry name" value="INNER MEMBRANE PROTEIN YHJD"/>
    <property type="match status" value="1"/>
</dbReference>
<name>A0ABS2QW36_9BACI</name>
<keyword evidence="8" id="KW-1185">Reference proteome</keyword>
<comment type="subcellular location">
    <subcellularLocation>
        <location evidence="1">Cell membrane</location>
        <topology evidence="1">Multi-pass membrane protein</topology>
    </subcellularLocation>
</comment>
<feature type="transmembrane region" description="Helical" evidence="6">
    <location>
        <begin position="197"/>
        <end position="219"/>
    </location>
</feature>
<keyword evidence="2" id="KW-1003">Cell membrane</keyword>
<evidence type="ECO:0000256" key="6">
    <source>
        <dbReference type="SAM" id="Phobius"/>
    </source>
</evidence>
<proteinExistence type="predicted"/>
<dbReference type="NCBIfam" id="TIGR00765">
    <property type="entry name" value="yihY_not_rbn"/>
    <property type="match status" value="1"/>
</dbReference>
<feature type="transmembrane region" description="Helical" evidence="6">
    <location>
        <begin position="161"/>
        <end position="185"/>
    </location>
</feature>
<feature type="transmembrane region" description="Helical" evidence="6">
    <location>
        <begin position="21"/>
        <end position="42"/>
    </location>
</feature>
<protein>
    <submittedName>
        <fullName evidence="7">Membrane protein</fullName>
    </submittedName>
</protein>
<dbReference type="EMBL" id="JAFBFC010000004">
    <property type="protein sequence ID" value="MBM7703610.1"/>
    <property type="molecule type" value="Genomic_DNA"/>
</dbReference>
<keyword evidence="4 6" id="KW-1133">Transmembrane helix</keyword>
<evidence type="ECO:0000256" key="2">
    <source>
        <dbReference type="ARBA" id="ARBA00022475"/>
    </source>
</evidence>
<dbReference type="RefSeq" id="WP_338038909.1">
    <property type="nucleotide sequence ID" value="NZ_JAFBFC010000004.1"/>
</dbReference>
<dbReference type="PANTHER" id="PTHR30213:SF0">
    <property type="entry name" value="UPF0761 MEMBRANE PROTEIN YIHY"/>
    <property type="match status" value="1"/>
</dbReference>
<comment type="caution">
    <text evidence="7">The sequence shown here is derived from an EMBL/GenBank/DDBJ whole genome shotgun (WGS) entry which is preliminary data.</text>
</comment>
<reference evidence="7 8" key="1">
    <citation type="submission" date="2021-01" db="EMBL/GenBank/DDBJ databases">
        <title>Genomic Encyclopedia of Type Strains, Phase IV (KMG-IV): sequencing the most valuable type-strain genomes for metagenomic binning, comparative biology and taxonomic classification.</title>
        <authorList>
            <person name="Goeker M."/>
        </authorList>
    </citation>
    <scope>NUCLEOTIDE SEQUENCE [LARGE SCALE GENOMIC DNA]</scope>
    <source>
        <strain evidence="7 8">DSM 104297</strain>
    </source>
</reference>
<gene>
    <name evidence="7" type="ORF">JOC83_002459</name>
</gene>
<evidence type="ECO:0000313" key="8">
    <source>
        <dbReference type="Proteomes" id="UP000809829"/>
    </source>
</evidence>
<keyword evidence="5 6" id="KW-0472">Membrane</keyword>
<sequence>MKTIGRRFFLERFFDQAAQMAYYFLLSFVPFLIFLFSLLSFLPVDSIQVLTIIEPFAPKSAYRLIESSIGSILNQEGKTVLSFSLLATFWLASMAIQSLVRSMNDAYQIKRSKPFFHILLNDLILTFGLMVIVALSLFVPIGEEIVRHFVMNEIDLSSSWYKTWFIVKWGIGTLFLLLFFMLLYMLVPSAILKWREVIPGALFATLGWQAISTGFAYYVQFGSYSQIYGQLGSIIILMIWFYLTASVLLIGGLLNASVYVERHRNSR</sequence>
<dbReference type="Proteomes" id="UP000809829">
    <property type="component" value="Unassembled WGS sequence"/>
</dbReference>
<feature type="transmembrane region" description="Helical" evidence="6">
    <location>
        <begin position="80"/>
        <end position="100"/>
    </location>
</feature>
<dbReference type="PIRSF" id="PIRSF035875">
    <property type="entry name" value="RNase_BN"/>
    <property type="match status" value="1"/>
</dbReference>
<evidence type="ECO:0000256" key="4">
    <source>
        <dbReference type="ARBA" id="ARBA00022989"/>
    </source>
</evidence>
<keyword evidence="3 6" id="KW-0812">Transmembrane</keyword>
<evidence type="ECO:0000256" key="1">
    <source>
        <dbReference type="ARBA" id="ARBA00004651"/>
    </source>
</evidence>
<dbReference type="Pfam" id="PF03631">
    <property type="entry name" value="Virul_fac_BrkB"/>
    <property type="match status" value="1"/>
</dbReference>
<evidence type="ECO:0000256" key="3">
    <source>
        <dbReference type="ARBA" id="ARBA00022692"/>
    </source>
</evidence>